<protein>
    <recommendedName>
        <fullName evidence="3">beta-N-acetylhexosaminidase</fullName>
        <ecNumber evidence="3">3.2.1.52</ecNumber>
    </recommendedName>
</protein>
<dbReference type="EMBL" id="POAF01000006">
    <property type="protein sequence ID" value="RBM00117.1"/>
    <property type="molecule type" value="Genomic_DNA"/>
</dbReference>
<dbReference type="InterPro" id="IPR017853">
    <property type="entry name" value="GH"/>
</dbReference>
<gene>
    <name evidence="8" type="ORF">C1H84_13405</name>
</gene>
<dbReference type="Gene3D" id="3.20.20.300">
    <property type="entry name" value="Glycoside hydrolase, family 3, N-terminal domain"/>
    <property type="match status" value="1"/>
</dbReference>
<keyword evidence="4" id="KW-0378">Hydrolase</keyword>
<organism evidence="8 9">
    <name type="scientific">Glutamicibacter soli</name>
    <dbReference type="NCBI Taxonomy" id="453836"/>
    <lineage>
        <taxon>Bacteria</taxon>
        <taxon>Bacillati</taxon>
        <taxon>Actinomycetota</taxon>
        <taxon>Actinomycetes</taxon>
        <taxon>Micrococcales</taxon>
        <taxon>Micrococcaceae</taxon>
        <taxon>Glutamicibacter</taxon>
    </lineage>
</organism>
<dbReference type="GO" id="GO:0005975">
    <property type="term" value="P:carbohydrate metabolic process"/>
    <property type="evidence" value="ECO:0007669"/>
    <property type="project" value="InterPro"/>
</dbReference>
<evidence type="ECO:0000256" key="2">
    <source>
        <dbReference type="ARBA" id="ARBA00005336"/>
    </source>
</evidence>
<dbReference type="PANTHER" id="PTHR30480:SF13">
    <property type="entry name" value="BETA-HEXOSAMINIDASE"/>
    <property type="match status" value="1"/>
</dbReference>
<keyword evidence="5" id="KW-0326">Glycosidase</keyword>
<dbReference type="PANTHER" id="PTHR30480">
    <property type="entry name" value="BETA-HEXOSAMINIDASE-RELATED"/>
    <property type="match status" value="1"/>
</dbReference>
<dbReference type="Pfam" id="PF00933">
    <property type="entry name" value="Glyco_hydro_3"/>
    <property type="match status" value="1"/>
</dbReference>
<keyword evidence="9" id="KW-1185">Reference proteome</keyword>
<feature type="compositionally biased region" description="Polar residues" evidence="6">
    <location>
        <begin position="106"/>
        <end position="123"/>
    </location>
</feature>
<dbReference type="GO" id="GO:0009254">
    <property type="term" value="P:peptidoglycan turnover"/>
    <property type="evidence" value="ECO:0007669"/>
    <property type="project" value="TreeGrafter"/>
</dbReference>
<dbReference type="InterPro" id="IPR001764">
    <property type="entry name" value="Glyco_hydro_3_N"/>
</dbReference>
<evidence type="ECO:0000256" key="1">
    <source>
        <dbReference type="ARBA" id="ARBA00001231"/>
    </source>
</evidence>
<dbReference type="Proteomes" id="UP000252167">
    <property type="component" value="Unassembled WGS sequence"/>
</dbReference>
<dbReference type="InterPro" id="IPR050226">
    <property type="entry name" value="NagZ_Beta-hexosaminidase"/>
</dbReference>
<evidence type="ECO:0000313" key="8">
    <source>
        <dbReference type="EMBL" id="RBM00117.1"/>
    </source>
</evidence>
<feature type="domain" description="Glycoside hydrolase family 3 N-terminal" evidence="7">
    <location>
        <begin position="140"/>
        <end position="466"/>
    </location>
</feature>
<feature type="compositionally biased region" description="Low complexity" evidence="6">
    <location>
        <begin position="76"/>
        <end position="103"/>
    </location>
</feature>
<evidence type="ECO:0000259" key="7">
    <source>
        <dbReference type="Pfam" id="PF00933"/>
    </source>
</evidence>
<comment type="catalytic activity">
    <reaction evidence="1">
        <text>Hydrolysis of terminal non-reducing N-acetyl-D-hexosamine residues in N-acetyl-beta-D-hexosaminides.</text>
        <dbReference type="EC" id="3.2.1.52"/>
    </reaction>
</comment>
<reference evidence="8 9" key="1">
    <citation type="submission" date="2018-01" db="EMBL/GenBank/DDBJ databases">
        <title>Glutamicibacter soli strain NHPC-3 Whole genome sequence and assembly.</title>
        <authorList>
            <person name="Choudhury P."/>
            <person name="Gupta D."/>
            <person name="Sengupta K."/>
            <person name="Jawed A."/>
            <person name="Sultana N."/>
            <person name="Saha P."/>
        </authorList>
    </citation>
    <scope>NUCLEOTIDE SEQUENCE [LARGE SCALE GENOMIC DNA]</scope>
    <source>
        <strain evidence="8 9">NHPC-3</strain>
    </source>
</reference>
<feature type="region of interest" description="Disordered" evidence="6">
    <location>
        <begin position="72"/>
        <end position="129"/>
    </location>
</feature>
<dbReference type="EC" id="3.2.1.52" evidence="3"/>
<evidence type="ECO:0000256" key="6">
    <source>
        <dbReference type="SAM" id="MobiDB-lite"/>
    </source>
</evidence>
<dbReference type="SUPFAM" id="SSF51445">
    <property type="entry name" value="(Trans)glycosidases"/>
    <property type="match status" value="1"/>
</dbReference>
<evidence type="ECO:0000256" key="3">
    <source>
        <dbReference type="ARBA" id="ARBA00012663"/>
    </source>
</evidence>
<evidence type="ECO:0000256" key="5">
    <source>
        <dbReference type="ARBA" id="ARBA00023295"/>
    </source>
</evidence>
<comment type="caution">
    <text evidence="8">The sequence shown here is derived from an EMBL/GenBank/DDBJ whole genome shotgun (WGS) entry which is preliminary data.</text>
</comment>
<accession>A0A365YCL7</accession>
<proteinExistence type="inferred from homology"/>
<dbReference type="GO" id="GO:0004563">
    <property type="term" value="F:beta-N-acetylhexosaminidase activity"/>
    <property type="evidence" value="ECO:0007669"/>
    <property type="project" value="UniProtKB-EC"/>
</dbReference>
<comment type="similarity">
    <text evidence="2">Belongs to the glycosyl hydrolase 3 family.</text>
</comment>
<dbReference type="InterPro" id="IPR036962">
    <property type="entry name" value="Glyco_hydro_3_N_sf"/>
</dbReference>
<sequence length="473" mass="48600">MVDEAGAHLPALHHRVGRAAPGEGLRFPARQAKFPRRIEWKNVPMTPCTCRLVSLGMLSVLVLGGCSAAQPGNQNPTPSASATSAPGVGSSASASPQPSSTPTEGPEQSSAPSSQGTESSTPAGGSGVREQAEALVDEMTLDDQAASLVMAGVPATGAGAAQIAALEEQGISNVFLRGRSQLSVSQTAAQVRKITDALDRNVPGKLPVWVATDQEGGFVRVLQGPGFTELPTALTQGAWSQATLKSRMSAVGGELAEAGINVNLAPVADVVPSSIGTANDPIGYFGREYANNAADAAADVLTINQALAAEGVQPVVKHFPGLGRVTANTDTSSSVTDTSVGAGSQDLEPFKEAIAQDLSWVMVSNARYTQIDGKNDAPFSSKVITGLLRDKLGYDGLVISDDLCKAEQVSSVSVGQRAVKFVAAGGTVPLCVNTSDAVTMAAALAREAKSDKQFAAQVREAAVMVLEEKLEGR</sequence>
<name>A0A365YCL7_9MICC</name>
<dbReference type="AlphaFoldDB" id="A0A365YCL7"/>
<evidence type="ECO:0000313" key="9">
    <source>
        <dbReference type="Proteomes" id="UP000252167"/>
    </source>
</evidence>
<evidence type="ECO:0000256" key="4">
    <source>
        <dbReference type="ARBA" id="ARBA00022801"/>
    </source>
</evidence>